<protein>
    <submittedName>
        <fullName evidence="1">Uncharacterized protein</fullName>
    </submittedName>
</protein>
<dbReference type="AlphaFoldDB" id="A0A8S9YFR2"/>
<name>A0A8S9YFR2_APOLU</name>
<organism evidence="1 2">
    <name type="scientific">Apolygus lucorum</name>
    <name type="common">Small green plant bug</name>
    <name type="synonym">Lygocoris lucorum</name>
    <dbReference type="NCBI Taxonomy" id="248454"/>
    <lineage>
        <taxon>Eukaryota</taxon>
        <taxon>Metazoa</taxon>
        <taxon>Ecdysozoa</taxon>
        <taxon>Arthropoda</taxon>
        <taxon>Hexapoda</taxon>
        <taxon>Insecta</taxon>
        <taxon>Pterygota</taxon>
        <taxon>Neoptera</taxon>
        <taxon>Paraneoptera</taxon>
        <taxon>Hemiptera</taxon>
        <taxon>Heteroptera</taxon>
        <taxon>Panheteroptera</taxon>
        <taxon>Cimicomorpha</taxon>
        <taxon>Miridae</taxon>
        <taxon>Mirini</taxon>
        <taxon>Apolygus</taxon>
    </lineage>
</organism>
<dbReference type="Proteomes" id="UP000466442">
    <property type="component" value="Linkage Group LG1"/>
</dbReference>
<dbReference type="EMBL" id="WIXP02000001">
    <property type="protein sequence ID" value="KAF6217265.1"/>
    <property type="molecule type" value="Genomic_DNA"/>
</dbReference>
<sequence>MDDIHFGFASMRLLIVTNIGNTARSPRLVPRFFGFCLHVQFILLLSWCCRCICDAPFRAVLSIIYHHITINNWSTTSENRRCGEGRTRGWGEIGKMTWQHQ</sequence>
<comment type="caution">
    <text evidence="1">The sequence shown here is derived from an EMBL/GenBank/DDBJ whole genome shotgun (WGS) entry which is preliminary data.</text>
</comment>
<proteinExistence type="predicted"/>
<gene>
    <name evidence="1" type="ORF">GE061_001619</name>
</gene>
<keyword evidence="2" id="KW-1185">Reference proteome</keyword>
<accession>A0A8S9YFR2</accession>
<reference evidence="1" key="1">
    <citation type="journal article" date="2021" name="Mol. Ecol. Resour.">
        <title>Apolygus lucorum genome provides insights into omnivorousness and mesophyll feeding.</title>
        <authorList>
            <person name="Liu Y."/>
            <person name="Liu H."/>
            <person name="Wang H."/>
            <person name="Huang T."/>
            <person name="Liu B."/>
            <person name="Yang B."/>
            <person name="Yin L."/>
            <person name="Li B."/>
            <person name="Zhang Y."/>
            <person name="Zhang S."/>
            <person name="Jiang F."/>
            <person name="Zhang X."/>
            <person name="Ren Y."/>
            <person name="Wang B."/>
            <person name="Wang S."/>
            <person name="Lu Y."/>
            <person name="Wu K."/>
            <person name="Fan W."/>
            <person name="Wang G."/>
        </authorList>
    </citation>
    <scope>NUCLEOTIDE SEQUENCE</scope>
    <source>
        <strain evidence="1">12Hb</strain>
    </source>
</reference>
<evidence type="ECO:0000313" key="2">
    <source>
        <dbReference type="Proteomes" id="UP000466442"/>
    </source>
</evidence>
<evidence type="ECO:0000313" key="1">
    <source>
        <dbReference type="EMBL" id="KAF6217265.1"/>
    </source>
</evidence>